<sequence length="531" mass="58961">MNPVQRRPRKGSAIKPQCILEKNDWLDVLDADGVWNVARVLSVVSPKKVKITYDGWPKDYDEVVSINSNRVAPYHTYTWTVKCWVKYLNWPLWPSLITIRTPGTKAGITNLASENRLFVDFFDKPKFTKRDRCWQKKTRVQAFDEKFDTKRTGSTGASFERALGWMLQSTASTTMPKFAVGTLPVEYKHSPAKSVETVRKEIDDEQWFRRFMHSKMRHQMNHVYETTGFNDGKGSTDKTPCVGRTKLTAKQRLSSAGEIVGANVDQSADNDEVDAAQSVVNLAQLDIAPDRSGSGNSTKRSKKNGVNSDSGPSSFKSGASKMLSMQSEAIIDRQSGDTKKKKIGMGPRQQLVARKGARHERAGQSGCSLLLETTGISRKRITDGSIAGADSRDSAGANSYVGKHYSTLLGAGKRRRIHDDGCSQELRRRFCVMQADQEDADATETVKCSKKTIISVPRKFNEVSVPQIPTCFTDSLVGMARPPQLRTFASSVQTNTALAAPSTAVFSSSNNFSMESWFKRRLMTDFMGGGM</sequence>
<comment type="caution">
    <text evidence="2">The sequence shown here is derived from an EMBL/GenBank/DDBJ whole genome shotgun (WGS) entry which is preliminary data.</text>
</comment>
<evidence type="ECO:0000313" key="3">
    <source>
        <dbReference type="Proteomes" id="UP001160483"/>
    </source>
</evidence>
<accession>A0AAU9L2I5</accession>
<proteinExistence type="predicted"/>
<dbReference type="Gene3D" id="2.30.30.140">
    <property type="match status" value="2"/>
</dbReference>
<dbReference type="EMBL" id="CAKKTJ010000320">
    <property type="protein sequence ID" value="CAH0479735.1"/>
    <property type="molecule type" value="Genomic_DNA"/>
</dbReference>
<evidence type="ECO:0008006" key="4">
    <source>
        <dbReference type="Google" id="ProtNLM"/>
    </source>
</evidence>
<dbReference type="SUPFAM" id="SSF63748">
    <property type="entry name" value="Tudor/PWWP/MBT"/>
    <property type="match status" value="2"/>
</dbReference>
<feature type="region of interest" description="Disordered" evidence="1">
    <location>
        <begin position="284"/>
        <end position="321"/>
    </location>
</feature>
<organism evidence="2 3">
    <name type="scientific">Peronospora belbahrii</name>
    <dbReference type="NCBI Taxonomy" id="622444"/>
    <lineage>
        <taxon>Eukaryota</taxon>
        <taxon>Sar</taxon>
        <taxon>Stramenopiles</taxon>
        <taxon>Oomycota</taxon>
        <taxon>Peronosporomycetes</taxon>
        <taxon>Peronosporales</taxon>
        <taxon>Peronosporaceae</taxon>
        <taxon>Peronospora</taxon>
    </lineage>
</organism>
<dbReference type="AlphaFoldDB" id="A0AAU9L2I5"/>
<protein>
    <recommendedName>
        <fullName evidence="4">PWWP domain-containing protein</fullName>
    </recommendedName>
</protein>
<evidence type="ECO:0000256" key="1">
    <source>
        <dbReference type="SAM" id="MobiDB-lite"/>
    </source>
</evidence>
<evidence type="ECO:0000313" key="2">
    <source>
        <dbReference type="EMBL" id="CAH0479735.1"/>
    </source>
</evidence>
<name>A0AAU9L2I5_9STRA</name>
<gene>
    <name evidence="2" type="ORF">PBS003_LOCUS6369</name>
</gene>
<dbReference type="CDD" id="cd05162">
    <property type="entry name" value="PWWP"/>
    <property type="match status" value="1"/>
</dbReference>
<reference evidence="2" key="1">
    <citation type="submission" date="2021-11" db="EMBL/GenBank/DDBJ databases">
        <authorList>
            <person name="Islam A."/>
            <person name="Islam S."/>
            <person name="Flora M.S."/>
            <person name="Rahman M."/>
            <person name="Ziaur R.M."/>
            <person name="Epstein J.H."/>
            <person name="Hassan M."/>
            <person name="Klassen M."/>
            <person name="Woodard K."/>
            <person name="Webb A."/>
            <person name="Webby R.J."/>
            <person name="El Zowalaty M.E."/>
        </authorList>
    </citation>
    <scope>NUCLEOTIDE SEQUENCE</scope>
    <source>
        <strain evidence="2">Pbs3</strain>
    </source>
</reference>
<dbReference type="CDD" id="cd20104">
    <property type="entry name" value="MBT_PHF20L1-like"/>
    <property type="match status" value="1"/>
</dbReference>
<feature type="compositionally biased region" description="Polar residues" evidence="1">
    <location>
        <begin position="293"/>
        <end position="321"/>
    </location>
</feature>
<dbReference type="Proteomes" id="UP001160483">
    <property type="component" value="Unassembled WGS sequence"/>
</dbReference>
<feature type="region of interest" description="Disordered" evidence="1">
    <location>
        <begin position="333"/>
        <end position="364"/>
    </location>
</feature>